<dbReference type="GO" id="GO:0006950">
    <property type="term" value="P:response to stress"/>
    <property type="evidence" value="ECO:0007669"/>
    <property type="project" value="UniProtKB-ARBA"/>
</dbReference>
<name>A0A3S4VG63_9ACTO</name>
<dbReference type="InterPro" id="IPR006640">
    <property type="entry name" value="SprT-like_domain"/>
</dbReference>
<dbReference type="Pfam" id="PF10263">
    <property type="entry name" value="SprT-like"/>
    <property type="match status" value="1"/>
</dbReference>
<gene>
    <name evidence="2" type="ORF">NCTC13354_01113</name>
</gene>
<keyword evidence="3" id="KW-1185">Reference proteome</keyword>
<protein>
    <submittedName>
        <fullName evidence="2">SprT-like family</fullName>
    </submittedName>
</protein>
<feature type="domain" description="SprT-like" evidence="1">
    <location>
        <begin position="30"/>
        <end position="94"/>
    </location>
</feature>
<evidence type="ECO:0000259" key="1">
    <source>
        <dbReference type="Pfam" id="PF10263"/>
    </source>
</evidence>
<organism evidence="2 3">
    <name type="scientific">Trueperella bialowiezensis</name>
    <dbReference type="NCBI Taxonomy" id="312285"/>
    <lineage>
        <taxon>Bacteria</taxon>
        <taxon>Bacillati</taxon>
        <taxon>Actinomycetota</taxon>
        <taxon>Actinomycetes</taxon>
        <taxon>Actinomycetales</taxon>
        <taxon>Actinomycetaceae</taxon>
        <taxon>Trueperella</taxon>
    </lineage>
</organism>
<dbReference type="KEGG" id="tbw:NCTC13354_01113"/>
<evidence type="ECO:0000313" key="2">
    <source>
        <dbReference type="EMBL" id="VEI13398.1"/>
    </source>
</evidence>
<dbReference type="Proteomes" id="UP000269542">
    <property type="component" value="Chromosome"/>
</dbReference>
<accession>A0A3S4VG63</accession>
<reference evidence="2 3" key="1">
    <citation type="submission" date="2018-12" db="EMBL/GenBank/DDBJ databases">
        <authorList>
            <consortium name="Pathogen Informatics"/>
        </authorList>
    </citation>
    <scope>NUCLEOTIDE SEQUENCE [LARGE SCALE GENOMIC DNA]</scope>
    <source>
        <strain evidence="2 3">NCTC13354</strain>
    </source>
</reference>
<proteinExistence type="predicted"/>
<evidence type="ECO:0000313" key="3">
    <source>
        <dbReference type="Proteomes" id="UP000269542"/>
    </source>
</evidence>
<dbReference type="EMBL" id="LR134476">
    <property type="protein sequence ID" value="VEI13398.1"/>
    <property type="molecule type" value="Genomic_DNA"/>
</dbReference>
<dbReference type="AlphaFoldDB" id="A0A3S4VG63"/>
<sequence length="158" mass="17627">MIEGVNLSDAAVLVRDLMDAQGLTDWALVFDRAKRRAGRTRFAAREISLSREFIELFTAEQVRKLALHEIAHALVGPSHGHDSTWRSTCLSIGGDGRTKLDPAMPVPRGVWHGVCPSGHEVWRHRRPSHPSSCAVCNPDFAEANRFTWHNIRTGEVLV</sequence>